<dbReference type="InterPro" id="IPR016907">
    <property type="entry name" value="UCP029033"/>
</dbReference>
<dbReference type="InterPro" id="IPR007497">
    <property type="entry name" value="SIMPL/DUF541"/>
</dbReference>
<sequence>MLTGFGMKANGNGQAALLGGLIALGLIWGGSYLKDAVQIWKQSDRVVSVKGLAEREVQADLVLWPLSFSVSADSLESLYTAIDKDRNNITGFLLQQGFEQSELSFSAPVVNDVWANQYGQQRAPQRYRADAVLLVRSHKVALVKNAQPAVAGLVSQGVLLTQNYEHKTQYIFTGLNDIKPDMIADATANAREAARQFASDADAQVGGIRSAQQGYFSITDLDSYTPEIKKIRVVTSVEYLLE</sequence>
<proteinExistence type="predicted"/>
<comment type="caution">
    <text evidence="2">The sequence shown here is derived from an EMBL/GenBank/DDBJ whole genome shotgun (WGS) entry which is preliminary data.</text>
</comment>
<gene>
    <name evidence="2" type="ORF">LY04_03060</name>
</gene>
<organism evidence="2 3">
    <name type="scientific">Oceanimonas baumannii</name>
    <dbReference type="NCBI Taxonomy" id="129578"/>
    <lineage>
        <taxon>Bacteria</taxon>
        <taxon>Pseudomonadati</taxon>
        <taxon>Pseudomonadota</taxon>
        <taxon>Gammaproteobacteria</taxon>
        <taxon>Aeromonadales</taxon>
        <taxon>Aeromonadaceae</taxon>
        <taxon>Oceanimonas</taxon>
    </lineage>
</organism>
<dbReference type="Proteomes" id="UP000295058">
    <property type="component" value="Unassembled WGS sequence"/>
</dbReference>
<keyword evidence="1" id="KW-1133">Transmembrane helix</keyword>
<keyword evidence="1" id="KW-0472">Membrane</keyword>
<evidence type="ECO:0008006" key="4">
    <source>
        <dbReference type="Google" id="ProtNLM"/>
    </source>
</evidence>
<dbReference type="PIRSF" id="PIRSF029033">
    <property type="entry name" value="UCP029033"/>
    <property type="match status" value="1"/>
</dbReference>
<name>A0ABY2EVA5_9GAMM</name>
<accession>A0ABY2EVA5</accession>
<dbReference type="PANTHER" id="PTHR34387:SF2">
    <property type="entry name" value="SLR1258 PROTEIN"/>
    <property type="match status" value="1"/>
</dbReference>
<dbReference type="EMBL" id="SODO01000015">
    <property type="protein sequence ID" value="TDW56257.1"/>
    <property type="molecule type" value="Genomic_DNA"/>
</dbReference>
<dbReference type="PANTHER" id="PTHR34387">
    <property type="entry name" value="SLR1258 PROTEIN"/>
    <property type="match status" value="1"/>
</dbReference>
<dbReference type="Pfam" id="PF04402">
    <property type="entry name" value="SIMPL"/>
    <property type="match status" value="1"/>
</dbReference>
<dbReference type="InterPro" id="IPR052022">
    <property type="entry name" value="26kDa_periplasmic_antigen"/>
</dbReference>
<evidence type="ECO:0000313" key="2">
    <source>
        <dbReference type="EMBL" id="TDW56257.1"/>
    </source>
</evidence>
<dbReference type="Gene3D" id="3.30.110.170">
    <property type="entry name" value="Protein of unknown function (DUF541), domain 1"/>
    <property type="match status" value="1"/>
</dbReference>
<dbReference type="Gene3D" id="3.30.70.2970">
    <property type="entry name" value="Protein of unknown function (DUF541), domain 2"/>
    <property type="match status" value="1"/>
</dbReference>
<evidence type="ECO:0000256" key="1">
    <source>
        <dbReference type="SAM" id="Phobius"/>
    </source>
</evidence>
<protein>
    <recommendedName>
        <fullName evidence="4">SIMPL domain-containing protein</fullName>
    </recommendedName>
</protein>
<keyword evidence="3" id="KW-1185">Reference proteome</keyword>
<feature type="transmembrane region" description="Helical" evidence="1">
    <location>
        <begin position="15"/>
        <end position="33"/>
    </location>
</feature>
<reference evidence="2 3" key="1">
    <citation type="submission" date="2019-03" db="EMBL/GenBank/DDBJ databases">
        <title>Genomic Encyclopedia of Archaeal and Bacterial Type Strains, Phase II (KMG-II): from individual species to whole genera.</title>
        <authorList>
            <person name="Goeker M."/>
        </authorList>
    </citation>
    <scope>NUCLEOTIDE SEQUENCE [LARGE SCALE GENOMIC DNA]</scope>
    <source>
        <strain evidence="2 3">DSM 15594</strain>
    </source>
</reference>
<keyword evidence="1" id="KW-0812">Transmembrane</keyword>
<evidence type="ECO:0000313" key="3">
    <source>
        <dbReference type="Proteomes" id="UP000295058"/>
    </source>
</evidence>